<dbReference type="Pfam" id="PF00395">
    <property type="entry name" value="SLH"/>
    <property type="match status" value="2"/>
</dbReference>
<evidence type="ECO:0000313" key="4">
    <source>
        <dbReference type="EMBL" id="WFD10544.1"/>
    </source>
</evidence>
<proteinExistence type="predicted"/>
<evidence type="ECO:0000259" key="3">
    <source>
        <dbReference type="PROSITE" id="PS51272"/>
    </source>
</evidence>
<evidence type="ECO:0000256" key="2">
    <source>
        <dbReference type="SAM" id="SignalP"/>
    </source>
</evidence>
<feature type="domain" description="SLH" evidence="3">
    <location>
        <begin position="606"/>
        <end position="668"/>
    </location>
</feature>
<evidence type="ECO:0000256" key="1">
    <source>
        <dbReference type="ARBA" id="ARBA00022737"/>
    </source>
</evidence>
<organism evidence="4 5">
    <name type="scientific">Tepidibacter hydrothermalis</name>
    <dbReference type="NCBI Taxonomy" id="3036126"/>
    <lineage>
        <taxon>Bacteria</taxon>
        <taxon>Bacillati</taxon>
        <taxon>Bacillota</taxon>
        <taxon>Clostridia</taxon>
        <taxon>Peptostreptococcales</taxon>
        <taxon>Peptostreptococcaceae</taxon>
        <taxon>Tepidibacter</taxon>
    </lineage>
</organism>
<dbReference type="Pfam" id="PF16244">
    <property type="entry name" value="DUF4901"/>
    <property type="match status" value="1"/>
</dbReference>
<dbReference type="RefSeq" id="WP_277732511.1">
    <property type="nucleotide sequence ID" value="NZ_CP120733.1"/>
</dbReference>
<dbReference type="EMBL" id="CP120733">
    <property type="protein sequence ID" value="WFD10544.1"/>
    <property type="molecule type" value="Genomic_DNA"/>
</dbReference>
<sequence length="729" mass="85289">MNFRRIILSIFTVFFVLCGSILSFAQPNISKDEAKKTAENALKNYMGVELDDKFESRVEFRDEKYRDKSVWSMRWNKYKEDVDININAEIDSNSGKILALRYHNWSHNDYNRSMPSMTKEEAKKIADDFLKKINPVESSKVKLNDDNYMSQRFRGAPYYFEYVREENGIEFRGNNIEIQVNGNTGKVELYRLDWDYNVKFDDNKDLIDKEKAKQILKDNTDMKLVYSDIDKNDDNKPERIELYYKPYNEKGVLVDAKNGDMIRWDGAKNELKYKDIKDEEKEKIYKNSTKPQKHSTELTEKEARDRINSIVKNFVKGDFEVDFLRYEENDDYYMARGRKIWEAELDIKDKDRDGRVSIDALTGEIISFDTYIFRDEEDITPKITWSEGYDKAIDTLSKYYGYNIKDLDTKLVEQKGYYYSNGKKINTDSYYYTFARVNNKTQYENNSISIGVDAITGDIIEIEYEWDNDVKFPECKNIVDKDKSKEIYFDNSDIELGYTTIGNEEENNKQATLAYKLEDRYGFDKVDAITGKALDYNGDEFSKKDDKDYSDKLKDHWAKKELTILSDNHIIDLKEFESSKEISKIDAIKMVVNAKGYNTYRANDIKDLKFKDIKDNDEDLSYIKLAVEYEFVENKEENFNKDSNITREEMAKLIVKLIDKEEMAKMKGVYSLEFSDEASIDSNYKGYVAVCKGLGIINGGNSSFRPKDNATMTEMAVTIYNALSKSGIE</sequence>
<reference evidence="4 5" key="1">
    <citation type="submission" date="2023-03" db="EMBL/GenBank/DDBJ databases">
        <title>Complete genome sequence of Tepidibacter sp. SWIR-1, isolated from a deep-sea hydrothermal vent.</title>
        <authorList>
            <person name="Li X."/>
        </authorList>
    </citation>
    <scope>NUCLEOTIDE SEQUENCE [LARGE SCALE GENOMIC DNA]</scope>
    <source>
        <strain evidence="4 5">SWIR-1</strain>
    </source>
</reference>
<evidence type="ECO:0000313" key="5">
    <source>
        <dbReference type="Proteomes" id="UP001222800"/>
    </source>
</evidence>
<accession>A0ABY8EFL5</accession>
<keyword evidence="1" id="KW-0677">Repeat</keyword>
<protein>
    <submittedName>
        <fullName evidence="4">S-layer homology domain-containing protein</fullName>
    </submittedName>
</protein>
<keyword evidence="5" id="KW-1185">Reference proteome</keyword>
<name>A0ABY8EFL5_9FIRM</name>
<feature type="signal peptide" evidence="2">
    <location>
        <begin position="1"/>
        <end position="25"/>
    </location>
</feature>
<gene>
    <name evidence="4" type="ORF">P4S50_00290</name>
</gene>
<dbReference type="PROSITE" id="PS51272">
    <property type="entry name" value="SLH"/>
    <property type="match status" value="2"/>
</dbReference>
<keyword evidence="2" id="KW-0732">Signal</keyword>
<dbReference type="Proteomes" id="UP001222800">
    <property type="component" value="Chromosome"/>
</dbReference>
<feature type="domain" description="SLH" evidence="3">
    <location>
        <begin position="671"/>
        <end position="729"/>
    </location>
</feature>
<dbReference type="InterPro" id="IPR032599">
    <property type="entry name" value="YcdB/YcdC_rep_domain"/>
</dbReference>
<dbReference type="InterPro" id="IPR001119">
    <property type="entry name" value="SLH_dom"/>
</dbReference>
<feature type="chain" id="PRO_5047549151" evidence="2">
    <location>
        <begin position="26"/>
        <end position="729"/>
    </location>
</feature>